<gene>
    <name evidence="3" type="ORF">c0_g1_i1</name>
    <name evidence="2" type="ORF">c0_g1_i2</name>
</gene>
<evidence type="ECO:0000313" key="3">
    <source>
        <dbReference type="EMBL" id="JAI50376.1"/>
    </source>
</evidence>
<dbReference type="EMBL" id="GDHF01001938">
    <property type="protein sequence ID" value="JAI50376.1"/>
    <property type="molecule type" value="Transcribed_RNA"/>
</dbReference>
<proteinExistence type="predicted"/>
<name>A0A0K8VF84_BACLA</name>
<evidence type="ECO:0000313" key="2">
    <source>
        <dbReference type="EMBL" id="JAI37523.1"/>
    </source>
</evidence>
<feature type="non-terminal residue" evidence="2">
    <location>
        <position position="1"/>
    </location>
</feature>
<feature type="compositionally biased region" description="Basic and acidic residues" evidence="1">
    <location>
        <begin position="213"/>
        <end position="229"/>
    </location>
</feature>
<reference evidence="2" key="1">
    <citation type="submission" date="2015-06" db="EMBL/GenBank/DDBJ databases">
        <authorList>
            <person name="Hoefler B.C."/>
            <person name="Straight P.D."/>
        </authorList>
    </citation>
    <scope>NUCLEOTIDE SEQUENCE</scope>
</reference>
<feature type="region of interest" description="Disordered" evidence="1">
    <location>
        <begin position="205"/>
        <end position="229"/>
    </location>
</feature>
<protein>
    <submittedName>
        <fullName evidence="2">Uncharacterized protein</fullName>
    </submittedName>
</protein>
<dbReference type="EMBL" id="GDHF01014791">
    <property type="protein sequence ID" value="JAI37523.1"/>
    <property type="molecule type" value="Transcribed_RNA"/>
</dbReference>
<organism evidence="2">
    <name type="scientific">Bactrocera latifrons</name>
    <name type="common">Malaysian fruit fly</name>
    <name type="synonym">Chaetodacus latifrons</name>
    <dbReference type="NCBI Taxonomy" id="174628"/>
    <lineage>
        <taxon>Eukaryota</taxon>
        <taxon>Metazoa</taxon>
        <taxon>Ecdysozoa</taxon>
        <taxon>Arthropoda</taxon>
        <taxon>Hexapoda</taxon>
        <taxon>Insecta</taxon>
        <taxon>Pterygota</taxon>
        <taxon>Neoptera</taxon>
        <taxon>Endopterygota</taxon>
        <taxon>Diptera</taxon>
        <taxon>Brachycera</taxon>
        <taxon>Muscomorpha</taxon>
        <taxon>Tephritoidea</taxon>
        <taxon>Tephritidae</taxon>
        <taxon>Bactrocera</taxon>
        <taxon>Bactrocera</taxon>
    </lineage>
</organism>
<dbReference type="AlphaFoldDB" id="A0A0K8VF84"/>
<accession>A0A0K8VF84</accession>
<evidence type="ECO:0000256" key="1">
    <source>
        <dbReference type="SAM" id="MobiDB-lite"/>
    </source>
</evidence>
<sequence>IYFDSTSYKRIYFTEMDLLREYNHAIILSLPEQYDDSIVKGLEEFYDGPEGPNDKKCSSNYSKGELGSHSFNESNNEMEEATKYYSCMSSIEDLNKTDNSCASYIGFRTSTPIESSNLQPMFGVDKFGSMSTIYQNFTFNIPLRESDLTTFKDESYTEKEHSTSSSLESNLQNLQEIFDDKDNVAAAKIPSWIFSSTDTPLKESDFQNYDDSYNEKKHQDKKASAQDKKSSEFYWQNLQPLFEKNDNVAMPTTGDNFSGDDDFPLSRSEFDSRDSFMEREHQALMSIIGRAFSNPPNHNDGWSNNFNEEYWSTNKNNDEWYKDNEIWPKPLTLF</sequence>